<accession>A0ABN7UYN9</accession>
<organism evidence="1 2">
    <name type="scientific">Gigaspora margarita</name>
    <dbReference type="NCBI Taxonomy" id="4874"/>
    <lineage>
        <taxon>Eukaryota</taxon>
        <taxon>Fungi</taxon>
        <taxon>Fungi incertae sedis</taxon>
        <taxon>Mucoromycota</taxon>
        <taxon>Glomeromycotina</taxon>
        <taxon>Glomeromycetes</taxon>
        <taxon>Diversisporales</taxon>
        <taxon>Gigasporaceae</taxon>
        <taxon>Gigaspora</taxon>
    </lineage>
</organism>
<gene>
    <name evidence="1" type="ORF">GMARGA_LOCUS12166</name>
</gene>
<keyword evidence="2" id="KW-1185">Reference proteome</keyword>
<reference evidence="1 2" key="1">
    <citation type="submission" date="2021-06" db="EMBL/GenBank/DDBJ databases">
        <authorList>
            <person name="Kallberg Y."/>
            <person name="Tangrot J."/>
            <person name="Rosling A."/>
        </authorList>
    </citation>
    <scope>NUCLEOTIDE SEQUENCE [LARGE SCALE GENOMIC DNA]</scope>
    <source>
        <strain evidence="1 2">120-4 pot B 10/14</strain>
    </source>
</reference>
<evidence type="ECO:0000313" key="1">
    <source>
        <dbReference type="EMBL" id="CAG8701724.1"/>
    </source>
</evidence>
<feature type="non-terminal residue" evidence="1">
    <location>
        <position position="1"/>
    </location>
</feature>
<dbReference type="Proteomes" id="UP000789901">
    <property type="component" value="Unassembled WGS sequence"/>
</dbReference>
<proteinExistence type="predicted"/>
<evidence type="ECO:0000313" key="2">
    <source>
        <dbReference type="Proteomes" id="UP000789901"/>
    </source>
</evidence>
<sequence length="205" mass="24360">VTSTFKILCIIMPEELHLLKRDENNLRTQAKEHKCQKKNEYTYNTLETFLSASNIFEEPWQILEKLQKLLHEFQNTILNDYSSTLCACCSILMMNHQINWIDYKDSEEYTLPIVFENIEIVTRINNRNKKKVAVCSSCKSEKNHKYPPILYTVPDENNVVPIIYQKYLSPIYMNFVPNNNFFVEIHDEDYRYQRLIAGFLQTNNS</sequence>
<comment type="caution">
    <text evidence="1">The sequence shown here is derived from an EMBL/GenBank/DDBJ whole genome shotgun (WGS) entry which is preliminary data.</text>
</comment>
<name>A0ABN7UYN9_GIGMA</name>
<protein>
    <submittedName>
        <fullName evidence="1">321_t:CDS:1</fullName>
    </submittedName>
</protein>
<dbReference type="EMBL" id="CAJVQB010007354">
    <property type="protein sequence ID" value="CAG8701724.1"/>
    <property type="molecule type" value="Genomic_DNA"/>
</dbReference>